<dbReference type="AlphaFoldDB" id="A0A399DX33"/>
<reference evidence="2 3" key="1">
    <citation type="submission" date="2018-08" db="EMBL/GenBank/DDBJ databases">
        <title>Meiothermus terrae DSM 26712 genome sequencing project.</title>
        <authorList>
            <person name="Da Costa M.S."/>
            <person name="Albuquerque L."/>
            <person name="Raposo P."/>
            <person name="Froufe H.J.C."/>
            <person name="Barroso C.S."/>
            <person name="Egas C."/>
        </authorList>
    </citation>
    <scope>NUCLEOTIDE SEQUENCE [LARGE SCALE GENOMIC DNA]</scope>
    <source>
        <strain evidence="2 3">DSM 26712</strain>
    </source>
</reference>
<dbReference type="EMBL" id="QXDL01000331">
    <property type="protein sequence ID" value="RIH76119.1"/>
    <property type="molecule type" value="Genomic_DNA"/>
</dbReference>
<dbReference type="Proteomes" id="UP000265715">
    <property type="component" value="Unassembled WGS sequence"/>
</dbReference>
<feature type="compositionally biased region" description="Basic and acidic residues" evidence="1">
    <location>
        <begin position="293"/>
        <end position="303"/>
    </location>
</feature>
<accession>A0A399DX33</accession>
<keyword evidence="3" id="KW-1185">Reference proteome</keyword>
<protein>
    <submittedName>
        <fullName evidence="2">Uncharacterized protein</fullName>
    </submittedName>
</protein>
<proteinExistence type="predicted"/>
<gene>
    <name evidence="2" type="ORF">Mterra_03911</name>
</gene>
<feature type="region of interest" description="Disordered" evidence="1">
    <location>
        <begin position="74"/>
        <end position="96"/>
    </location>
</feature>
<name>A0A399DX33_9DEIN</name>
<evidence type="ECO:0000256" key="1">
    <source>
        <dbReference type="SAM" id="MobiDB-lite"/>
    </source>
</evidence>
<sequence length="360" mass="35147">MGAVEGGVGVVEPDLELGVGAQDALDLGEEGLDLGVIDGAGGIDGEVDPQLLALQGLEVEAAAQEAAVEALEVGGGGGEEAPQQGAPVEAGRAGGAEQALEPGRGVALVHAAGQGGGLLVGAGPVGLELALPRLAQRVLAQALSARAPAVAGVAVALPLLALGVGGGGLEQVQAGQLVGVAVLEQQGVDLLHAVALEGRVEERALGQLEAVVAQDAVDHDVGGDVPQAGVAARAPGDVEVGGVEHLVQQHPLELALGELAHEGGVVEHVTPVGGGGGDLAGGAEAGEEGQGGEEGRAAADAQQRGREAALEGLGGRGLLHGWASRSRRASWAAARTARLPSKAARWRSTSSGAAGLRARA</sequence>
<feature type="region of interest" description="Disordered" evidence="1">
    <location>
        <begin position="336"/>
        <end position="360"/>
    </location>
</feature>
<feature type="compositionally biased region" description="Gly residues" evidence="1">
    <location>
        <begin position="272"/>
        <end position="284"/>
    </location>
</feature>
<evidence type="ECO:0000313" key="2">
    <source>
        <dbReference type="EMBL" id="RIH76119.1"/>
    </source>
</evidence>
<feature type="region of interest" description="Disordered" evidence="1">
    <location>
        <begin position="271"/>
        <end position="303"/>
    </location>
</feature>
<evidence type="ECO:0000313" key="3">
    <source>
        <dbReference type="Proteomes" id="UP000265715"/>
    </source>
</evidence>
<organism evidence="2 3">
    <name type="scientific">Calidithermus terrae</name>
    <dbReference type="NCBI Taxonomy" id="1408545"/>
    <lineage>
        <taxon>Bacteria</taxon>
        <taxon>Thermotogati</taxon>
        <taxon>Deinococcota</taxon>
        <taxon>Deinococci</taxon>
        <taxon>Thermales</taxon>
        <taxon>Thermaceae</taxon>
        <taxon>Calidithermus</taxon>
    </lineage>
</organism>
<comment type="caution">
    <text evidence="2">The sequence shown here is derived from an EMBL/GenBank/DDBJ whole genome shotgun (WGS) entry which is preliminary data.</text>
</comment>